<sequence length="13" mass="1690">MNYDVLWFESSIW</sequence>
<protein>
    <submittedName>
        <fullName evidence="1">Uncharacterized protein</fullName>
    </submittedName>
</protein>
<reference evidence="1" key="2">
    <citation type="journal article" date="2015" name="Data Brief">
        <title>Shoot transcriptome of the giant reed, Arundo donax.</title>
        <authorList>
            <person name="Barrero R.A."/>
            <person name="Guerrero F.D."/>
            <person name="Moolhuijzen P."/>
            <person name="Goolsby J.A."/>
            <person name="Tidwell J."/>
            <person name="Bellgard S.E."/>
            <person name="Bellgard M.I."/>
        </authorList>
    </citation>
    <scope>NUCLEOTIDE SEQUENCE</scope>
    <source>
        <tissue evidence="1">Shoot tissue taken approximately 20 cm above the soil surface</tissue>
    </source>
</reference>
<dbReference type="EMBL" id="GBRH01238720">
    <property type="protein sequence ID" value="JAD59175.1"/>
    <property type="molecule type" value="Transcribed_RNA"/>
</dbReference>
<reference evidence="1" key="1">
    <citation type="submission" date="2014-09" db="EMBL/GenBank/DDBJ databases">
        <authorList>
            <person name="Magalhaes I.L.F."/>
            <person name="Oliveira U."/>
            <person name="Santos F.R."/>
            <person name="Vidigal T.H.D.A."/>
            <person name="Brescovit A.D."/>
            <person name="Santos A.J."/>
        </authorList>
    </citation>
    <scope>NUCLEOTIDE SEQUENCE</scope>
    <source>
        <tissue evidence="1">Shoot tissue taken approximately 20 cm above the soil surface</tissue>
    </source>
</reference>
<organism evidence="1">
    <name type="scientific">Arundo donax</name>
    <name type="common">Giant reed</name>
    <name type="synonym">Donax arundinaceus</name>
    <dbReference type="NCBI Taxonomy" id="35708"/>
    <lineage>
        <taxon>Eukaryota</taxon>
        <taxon>Viridiplantae</taxon>
        <taxon>Streptophyta</taxon>
        <taxon>Embryophyta</taxon>
        <taxon>Tracheophyta</taxon>
        <taxon>Spermatophyta</taxon>
        <taxon>Magnoliopsida</taxon>
        <taxon>Liliopsida</taxon>
        <taxon>Poales</taxon>
        <taxon>Poaceae</taxon>
        <taxon>PACMAD clade</taxon>
        <taxon>Arundinoideae</taxon>
        <taxon>Arundineae</taxon>
        <taxon>Arundo</taxon>
    </lineage>
</organism>
<name>A0A0A9BD85_ARUDO</name>
<accession>A0A0A9BD85</accession>
<proteinExistence type="predicted"/>
<evidence type="ECO:0000313" key="1">
    <source>
        <dbReference type="EMBL" id="JAD59175.1"/>
    </source>
</evidence>